<proteinExistence type="predicted"/>
<organism evidence="1">
    <name type="scientific">Brucella abortus</name>
    <dbReference type="NCBI Taxonomy" id="235"/>
    <lineage>
        <taxon>Bacteria</taxon>
        <taxon>Pseudomonadati</taxon>
        <taxon>Pseudomonadota</taxon>
        <taxon>Alphaproteobacteria</taxon>
        <taxon>Hyphomicrobiales</taxon>
        <taxon>Brucellaceae</taxon>
        <taxon>Brucella/Ochrobactrum group</taxon>
        <taxon>Brucella</taxon>
    </lineage>
</organism>
<feature type="non-terminal residue" evidence="1">
    <location>
        <position position="33"/>
    </location>
</feature>
<gene>
    <name evidence="1" type="primary">csp31</name>
</gene>
<feature type="non-terminal residue" evidence="1">
    <location>
        <position position="1"/>
    </location>
</feature>
<evidence type="ECO:0000313" key="1">
    <source>
        <dbReference type="EMBL" id="CAQ86662.1"/>
    </source>
</evidence>
<dbReference type="AlphaFoldDB" id="B5B9W5"/>
<name>B5B9W5_BRUAO</name>
<dbReference type="EMBL" id="FM200008">
    <property type="protein sequence ID" value="CAQ86662.1"/>
    <property type="molecule type" value="Genomic_DNA"/>
</dbReference>
<reference evidence="1" key="1">
    <citation type="submission" date="2008-07" db="EMBL/GenBank/DDBJ databases">
        <title>A duplex PCR for detection of Brucella and bovine Herpesvirus 1 genome in bovine semen.</title>
        <authorList>
            <person name="Bhure S.K."/>
            <person name="Chandan S."/>
            <person name="Shome R."/>
            <person name="Prabhudas K."/>
        </authorList>
    </citation>
    <scope>NUCLEOTIDE SEQUENCE</scope>
    <source>
        <strain evidence="1">S99</strain>
    </source>
</reference>
<sequence length="33" mass="4084">RLYAVRRCLLGLYGTAFMMARARWKICAFWRRF</sequence>
<protein>
    <submittedName>
        <fullName evidence="1">Cell surface protein 31</fullName>
    </submittedName>
</protein>
<accession>B5B9W5</accession>